<reference evidence="8 9" key="1">
    <citation type="submission" date="2017-04" db="EMBL/GenBank/DDBJ databases">
        <title>Novel microbial lineages endemic to geothermal iron-oxide mats fill important gaps in the evolutionary history of Archaea.</title>
        <authorList>
            <person name="Jay Z.J."/>
            <person name="Beam J.P."/>
            <person name="Dlakic M."/>
            <person name="Rusch D.B."/>
            <person name="Kozubal M.A."/>
            <person name="Inskeep W.P."/>
        </authorList>
    </citation>
    <scope>NUCLEOTIDE SEQUENCE [LARGE SCALE GENOMIC DNA]</scope>
    <source>
        <strain evidence="8">OSP_D</strain>
    </source>
</reference>
<keyword evidence="5 7" id="KW-1133">Transmembrane helix</keyword>
<evidence type="ECO:0000256" key="1">
    <source>
        <dbReference type="ARBA" id="ARBA00004651"/>
    </source>
</evidence>
<dbReference type="Pfam" id="PF01914">
    <property type="entry name" value="MarC"/>
    <property type="match status" value="1"/>
</dbReference>
<feature type="transmembrane region" description="Helical" evidence="7">
    <location>
        <begin position="227"/>
        <end position="250"/>
    </location>
</feature>
<evidence type="ECO:0000256" key="2">
    <source>
        <dbReference type="ARBA" id="ARBA00009784"/>
    </source>
</evidence>
<gene>
    <name evidence="8" type="ORF">B9Q03_13885</name>
</gene>
<dbReference type="Proteomes" id="UP000240322">
    <property type="component" value="Unassembled WGS sequence"/>
</dbReference>
<keyword evidence="6 7" id="KW-0472">Membrane</keyword>
<accession>A0A2R6A8T0</accession>
<comment type="subcellular location">
    <subcellularLocation>
        <location evidence="1 7">Cell membrane</location>
        <topology evidence="1 7">Multi-pass membrane protein</topology>
    </subcellularLocation>
</comment>
<dbReference type="PANTHER" id="PTHR33508">
    <property type="entry name" value="UPF0056 MEMBRANE PROTEIN YHCE"/>
    <property type="match status" value="1"/>
</dbReference>
<evidence type="ECO:0000313" key="9">
    <source>
        <dbReference type="Proteomes" id="UP000240322"/>
    </source>
</evidence>
<feature type="transmembrane region" description="Helical" evidence="7">
    <location>
        <begin position="153"/>
        <end position="180"/>
    </location>
</feature>
<protein>
    <recommendedName>
        <fullName evidence="7">UPF0056 membrane protein</fullName>
    </recommendedName>
</protein>
<evidence type="ECO:0000256" key="7">
    <source>
        <dbReference type="RuleBase" id="RU362048"/>
    </source>
</evidence>
<dbReference type="PANTHER" id="PTHR33508:SF1">
    <property type="entry name" value="UPF0056 MEMBRANE PROTEIN YHCE"/>
    <property type="match status" value="1"/>
</dbReference>
<feature type="transmembrane region" description="Helical" evidence="7">
    <location>
        <begin position="120"/>
        <end position="141"/>
    </location>
</feature>
<name>A0A2R6A8T0_9ARCH</name>
<keyword evidence="4 7" id="KW-0812">Transmembrane</keyword>
<comment type="caution">
    <text evidence="7">Lacks conserved residue(s) required for the propagation of feature annotation.</text>
</comment>
<comment type="caution">
    <text evidence="8">The sequence shown here is derived from an EMBL/GenBank/DDBJ whole genome shotgun (WGS) entry which is preliminary data.</text>
</comment>
<evidence type="ECO:0000256" key="5">
    <source>
        <dbReference type="ARBA" id="ARBA00022989"/>
    </source>
</evidence>
<evidence type="ECO:0000313" key="8">
    <source>
        <dbReference type="EMBL" id="PSN82806.1"/>
    </source>
</evidence>
<dbReference type="AlphaFoldDB" id="A0A2R6A8T0"/>
<feature type="transmembrane region" description="Helical" evidence="7">
    <location>
        <begin position="186"/>
        <end position="206"/>
    </location>
</feature>
<dbReference type="InterPro" id="IPR002771">
    <property type="entry name" value="Multi_antbiot-R_MarC"/>
</dbReference>
<organism evidence="8 9">
    <name type="scientific">Candidatus Marsarchaeota G2 archaeon OSP_D</name>
    <dbReference type="NCBI Taxonomy" id="1978157"/>
    <lineage>
        <taxon>Archaea</taxon>
        <taxon>Candidatus Marsarchaeota</taxon>
        <taxon>Candidatus Marsarchaeota group 2</taxon>
    </lineage>
</organism>
<dbReference type="EMBL" id="NEXE01000338">
    <property type="protein sequence ID" value="PSN82806.1"/>
    <property type="molecule type" value="Genomic_DNA"/>
</dbReference>
<feature type="transmembrane region" description="Helical" evidence="7">
    <location>
        <begin position="62"/>
        <end position="83"/>
    </location>
</feature>
<comment type="similarity">
    <text evidence="2 7">Belongs to the UPF0056 (MarC) family.</text>
</comment>
<sequence>MECADGVSGKRNTWQRWLEYSQSKSLRRVLGVVLLILIGLIAKTIQTHSQSPFSFSPAHTAYVVVELVAILDPIGALPTFMIFLGDIDQAGRRRVVETMTGVVFALMLFFALLGQPLLQLLGVNVTSFQFGGGIILLYLAIDMLSHGSEGRKIDLSQVAVVPLATPLLVGPGTMTALIVLTNQQSVSLLDVLLGCVASTVIVYLTFYFSEYIFKLLGQNGVKAISRLFTIILAAIAAQMIHNALLGWGVAKF</sequence>
<evidence type="ECO:0000256" key="6">
    <source>
        <dbReference type="ARBA" id="ARBA00023136"/>
    </source>
</evidence>
<keyword evidence="3" id="KW-1003">Cell membrane</keyword>
<proteinExistence type="inferred from homology"/>
<dbReference type="GO" id="GO:0005886">
    <property type="term" value="C:plasma membrane"/>
    <property type="evidence" value="ECO:0007669"/>
    <property type="project" value="UniProtKB-SubCell"/>
</dbReference>
<feature type="transmembrane region" description="Helical" evidence="7">
    <location>
        <begin position="95"/>
        <end position="114"/>
    </location>
</feature>
<evidence type="ECO:0000256" key="3">
    <source>
        <dbReference type="ARBA" id="ARBA00022475"/>
    </source>
</evidence>
<feature type="transmembrane region" description="Helical" evidence="7">
    <location>
        <begin position="25"/>
        <end position="42"/>
    </location>
</feature>
<dbReference type="NCBIfam" id="TIGR00427">
    <property type="entry name" value="NAAT family transporter"/>
    <property type="match status" value="1"/>
</dbReference>
<evidence type="ECO:0000256" key="4">
    <source>
        <dbReference type="ARBA" id="ARBA00022692"/>
    </source>
</evidence>